<dbReference type="SUPFAM" id="SSF53850">
    <property type="entry name" value="Periplasmic binding protein-like II"/>
    <property type="match status" value="1"/>
</dbReference>
<evidence type="ECO:0000259" key="1">
    <source>
        <dbReference type="Pfam" id="PF00497"/>
    </source>
</evidence>
<keyword evidence="3" id="KW-1185">Reference proteome</keyword>
<feature type="domain" description="Solute-binding protein family 3/N-terminal" evidence="1">
    <location>
        <begin position="6"/>
        <end position="89"/>
    </location>
</feature>
<gene>
    <name evidence="2" type="ORF">K1W69_19650</name>
</gene>
<dbReference type="EMBL" id="JAICBX010000004">
    <property type="protein sequence ID" value="MBW8639419.1"/>
    <property type="molecule type" value="Genomic_DNA"/>
</dbReference>
<evidence type="ECO:0000313" key="3">
    <source>
        <dbReference type="Proteomes" id="UP001196509"/>
    </source>
</evidence>
<evidence type="ECO:0000313" key="2">
    <source>
        <dbReference type="EMBL" id="MBW8639419.1"/>
    </source>
</evidence>
<dbReference type="AlphaFoldDB" id="A0AAE2ZNS9"/>
<accession>A0AAE2ZNS9</accession>
<reference evidence="2" key="1">
    <citation type="submission" date="2021-08" db="EMBL/GenBank/DDBJ databases">
        <title>Hoeflea bacterium WL0058 sp. nov., isolated from the sediment.</title>
        <authorList>
            <person name="Wang L."/>
            <person name="Zhang D."/>
        </authorList>
    </citation>
    <scope>NUCLEOTIDE SEQUENCE</scope>
    <source>
        <strain evidence="2">WL0058</strain>
    </source>
</reference>
<protein>
    <submittedName>
        <fullName evidence="2">Transporter substrate-binding domain-containing protein</fullName>
    </submittedName>
</protein>
<comment type="caution">
    <text evidence="2">The sequence shown here is derived from an EMBL/GenBank/DDBJ whole genome shotgun (WGS) entry which is preliminary data.</text>
</comment>
<dbReference type="Proteomes" id="UP001196509">
    <property type="component" value="Unassembled WGS sequence"/>
</dbReference>
<dbReference type="InterPro" id="IPR001638">
    <property type="entry name" value="Solute-binding_3/MltF_N"/>
</dbReference>
<sequence length="96" mass="10277">MITPTSSDTLVAVQNDKADAASNDLIDLKFLQAASAHPDRYDLIDIGAHFQPKPFGVAVKKGDSALVDSINKAIAELKSSGEIDRLLNKAVEDVKQ</sequence>
<dbReference type="Pfam" id="PF00497">
    <property type="entry name" value="SBP_bac_3"/>
    <property type="match status" value="1"/>
</dbReference>
<dbReference type="Gene3D" id="3.40.190.10">
    <property type="entry name" value="Periplasmic binding protein-like II"/>
    <property type="match status" value="2"/>
</dbReference>
<proteinExistence type="predicted"/>
<organism evidence="2 3">
    <name type="scientific">Flavimaribacter sediminis</name>
    <dbReference type="NCBI Taxonomy" id="2865987"/>
    <lineage>
        <taxon>Bacteria</taxon>
        <taxon>Pseudomonadati</taxon>
        <taxon>Pseudomonadota</taxon>
        <taxon>Alphaproteobacteria</taxon>
        <taxon>Hyphomicrobiales</taxon>
        <taxon>Rhizobiaceae</taxon>
        <taxon>Flavimaribacter</taxon>
    </lineage>
</organism>
<name>A0AAE2ZNS9_9HYPH</name>